<dbReference type="PROSITE" id="PS00856">
    <property type="entry name" value="GUANYLATE_KINASE_1"/>
    <property type="match status" value="1"/>
</dbReference>
<dbReference type="HAMAP" id="MF_00328">
    <property type="entry name" value="Guanylate_kinase"/>
    <property type="match status" value="1"/>
</dbReference>
<dbReference type="PANTHER" id="PTHR23117:SF13">
    <property type="entry name" value="GUANYLATE KINASE"/>
    <property type="match status" value="1"/>
</dbReference>
<dbReference type="EC" id="2.7.4.8" evidence="2 9"/>
<protein>
    <recommendedName>
        <fullName evidence="3 9">Guanylate kinase</fullName>
        <ecNumber evidence="2 9">2.7.4.8</ecNumber>
    </recommendedName>
    <alternativeName>
        <fullName evidence="8 9">GMP kinase</fullName>
    </alternativeName>
</protein>
<comment type="subcellular location">
    <subcellularLocation>
        <location evidence="9">Cytoplasm</location>
    </subcellularLocation>
</comment>
<feature type="domain" description="Guanylate kinase-like" evidence="10">
    <location>
        <begin position="10"/>
        <end position="189"/>
    </location>
</feature>
<dbReference type="InterPro" id="IPR008144">
    <property type="entry name" value="Guanylate_kin-like_dom"/>
</dbReference>
<sequence>MPNSQRLRRGLMLIVSSPSGAGKTSLCRRLMADHPDLDLSISVTTRSARPGEKDGREYHFISEDAMNGLVKDDALLEWAAVHDHRYGSPREPVENALSKGQNVLFDIDWQGAQRISAKAPSDVVRVFILPPSMEELKRRLYARAQDADDVIQRRLSRAKGEIAHWAEYDYVILNDDFDRSYAELVHIYHSETARRSRGLWIAPFVDELMGEEI</sequence>
<proteinExistence type="inferred from homology"/>
<dbReference type="Pfam" id="PF00625">
    <property type="entry name" value="Guanylate_kin"/>
    <property type="match status" value="1"/>
</dbReference>
<dbReference type="CDD" id="cd00071">
    <property type="entry name" value="GMPK"/>
    <property type="match status" value="1"/>
</dbReference>
<dbReference type="NCBIfam" id="TIGR03263">
    <property type="entry name" value="guanyl_kin"/>
    <property type="match status" value="1"/>
</dbReference>
<dbReference type="Gene3D" id="3.30.63.10">
    <property type="entry name" value="Guanylate Kinase phosphate binding domain"/>
    <property type="match status" value="1"/>
</dbReference>
<keyword evidence="5 9" id="KW-0547">Nucleotide-binding</keyword>
<comment type="catalytic activity">
    <reaction evidence="9">
        <text>GMP + ATP = GDP + ADP</text>
        <dbReference type="Rhea" id="RHEA:20780"/>
        <dbReference type="ChEBI" id="CHEBI:30616"/>
        <dbReference type="ChEBI" id="CHEBI:58115"/>
        <dbReference type="ChEBI" id="CHEBI:58189"/>
        <dbReference type="ChEBI" id="CHEBI:456216"/>
        <dbReference type="EC" id="2.7.4.8"/>
    </reaction>
</comment>
<keyword evidence="7 9" id="KW-0067">ATP-binding</keyword>
<dbReference type="InterPro" id="IPR008145">
    <property type="entry name" value="GK/Ca_channel_bsu"/>
</dbReference>
<name>A0ABT5HPJ1_9CAUL</name>
<dbReference type="PANTHER" id="PTHR23117">
    <property type="entry name" value="GUANYLATE KINASE-RELATED"/>
    <property type="match status" value="1"/>
</dbReference>
<dbReference type="SUPFAM" id="SSF52540">
    <property type="entry name" value="P-loop containing nucleoside triphosphate hydrolases"/>
    <property type="match status" value="1"/>
</dbReference>
<evidence type="ECO:0000256" key="3">
    <source>
        <dbReference type="ARBA" id="ARBA00016296"/>
    </source>
</evidence>
<feature type="binding site" evidence="9">
    <location>
        <begin position="17"/>
        <end position="24"/>
    </location>
    <ligand>
        <name>ATP</name>
        <dbReference type="ChEBI" id="CHEBI:30616"/>
    </ligand>
</feature>
<evidence type="ECO:0000313" key="12">
    <source>
        <dbReference type="Proteomes" id="UP001214854"/>
    </source>
</evidence>
<comment type="caution">
    <text evidence="11">The sequence shown here is derived from an EMBL/GenBank/DDBJ whole genome shotgun (WGS) entry which is preliminary data.</text>
</comment>
<dbReference type="InterPro" id="IPR027417">
    <property type="entry name" value="P-loop_NTPase"/>
</dbReference>
<dbReference type="EMBL" id="JAQQKX010000001">
    <property type="protein sequence ID" value="MDC7681990.1"/>
    <property type="molecule type" value="Genomic_DNA"/>
</dbReference>
<evidence type="ECO:0000256" key="7">
    <source>
        <dbReference type="ARBA" id="ARBA00022840"/>
    </source>
</evidence>
<evidence type="ECO:0000256" key="1">
    <source>
        <dbReference type="ARBA" id="ARBA00005790"/>
    </source>
</evidence>
<dbReference type="Gene3D" id="3.40.50.300">
    <property type="entry name" value="P-loop containing nucleotide triphosphate hydrolases"/>
    <property type="match status" value="1"/>
</dbReference>
<evidence type="ECO:0000259" key="10">
    <source>
        <dbReference type="PROSITE" id="PS50052"/>
    </source>
</evidence>
<gene>
    <name evidence="9 11" type="primary">gmk</name>
    <name evidence="11" type="ORF">PQU92_01810</name>
</gene>
<comment type="function">
    <text evidence="9">Essential for recycling GMP and indirectly, cGMP.</text>
</comment>
<organism evidence="11 12">
    <name type="scientific">Asticcacaulis aquaticus</name>
    <dbReference type="NCBI Taxonomy" id="2984212"/>
    <lineage>
        <taxon>Bacteria</taxon>
        <taxon>Pseudomonadati</taxon>
        <taxon>Pseudomonadota</taxon>
        <taxon>Alphaproteobacteria</taxon>
        <taxon>Caulobacterales</taxon>
        <taxon>Caulobacteraceae</taxon>
        <taxon>Asticcacaulis</taxon>
    </lineage>
</organism>
<dbReference type="Proteomes" id="UP001214854">
    <property type="component" value="Unassembled WGS sequence"/>
</dbReference>
<dbReference type="PROSITE" id="PS50052">
    <property type="entry name" value="GUANYLATE_KINASE_2"/>
    <property type="match status" value="1"/>
</dbReference>
<evidence type="ECO:0000256" key="9">
    <source>
        <dbReference type="HAMAP-Rule" id="MF_00328"/>
    </source>
</evidence>
<comment type="similarity">
    <text evidence="1 9">Belongs to the guanylate kinase family.</text>
</comment>
<dbReference type="RefSeq" id="WP_272746502.1">
    <property type="nucleotide sequence ID" value="NZ_JAQQKX010000001.1"/>
</dbReference>
<keyword evidence="12" id="KW-1185">Reference proteome</keyword>
<evidence type="ECO:0000256" key="4">
    <source>
        <dbReference type="ARBA" id="ARBA00022679"/>
    </source>
</evidence>
<evidence type="ECO:0000256" key="6">
    <source>
        <dbReference type="ARBA" id="ARBA00022777"/>
    </source>
</evidence>
<keyword evidence="4 9" id="KW-0808">Transferase</keyword>
<dbReference type="SMART" id="SM00072">
    <property type="entry name" value="GuKc"/>
    <property type="match status" value="1"/>
</dbReference>
<dbReference type="GO" id="GO:0004385">
    <property type="term" value="F:GMP kinase activity"/>
    <property type="evidence" value="ECO:0007669"/>
    <property type="project" value="UniProtKB-EC"/>
</dbReference>
<evidence type="ECO:0000313" key="11">
    <source>
        <dbReference type="EMBL" id="MDC7681990.1"/>
    </source>
</evidence>
<reference evidence="11 12" key="1">
    <citation type="submission" date="2023-01" db="EMBL/GenBank/DDBJ databases">
        <title>Novel species of the genus Asticcacaulis isolated from rivers.</title>
        <authorList>
            <person name="Lu H."/>
        </authorList>
    </citation>
    <scope>NUCLEOTIDE SEQUENCE [LARGE SCALE GENOMIC DNA]</scope>
    <source>
        <strain evidence="11 12">BYS171W</strain>
    </source>
</reference>
<evidence type="ECO:0000256" key="2">
    <source>
        <dbReference type="ARBA" id="ARBA00012961"/>
    </source>
</evidence>
<evidence type="ECO:0000256" key="5">
    <source>
        <dbReference type="ARBA" id="ARBA00022741"/>
    </source>
</evidence>
<dbReference type="InterPro" id="IPR017665">
    <property type="entry name" value="Guanylate_kinase"/>
</dbReference>
<keyword evidence="9" id="KW-0963">Cytoplasm</keyword>
<evidence type="ECO:0000256" key="8">
    <source>
        <dbReference type="ARBA" id="ARBA00030128"/>
    </source>
</evidence>
<keyword evidence="6 9" id="KW-0418">Kinase</keyword>
<dbReference type="InterPro" id="IPR020590">
    <property type="entry name" value="Guanylate_kinase_CS"/>
</dbReference>
<accession>A0ABT5HPJ1</accession>